<keyword evidence="21" id="KW-0968">Cytoplasmic vesicle</keyword>
<evidence type="ECO:0000256" key="5">
    <source>
        <dbReference type="ARBA" id="ARBA00004651"/>
    </source>
</evidence>
<dbReference type="FunFam" id="1.10.287.70:FF:000113">
    <property type="entry name" value="Potassium voltage-gated channel subfamily KQT member 1"/>
    <property type="match status" value="1"/>
</dbReference>
<keyword evidence="9" id="KW-1003">Cell membrane</keyword>
<evidence type="ECO:0000313" key="29">
    <source>
        <dbReference type="Proteomes" id="UP000261620"/>
    </source>
</evidence>
<evidence type="ECO:0000256" key="20">
    <source>
        <dbReference type="ARBA" id="ARBA00023303"/>
    </source>
</evidence>
<keyword evidence="13" id="KW-0631">Potassium channel</keyword>
<evidence type="ECO:0000256" key="11">
    <source>
        <dbReference type="ARBA" id="ARBA00022692"/>
    </source>
</evidence>
<keyword evidence="19 25" id="KW-0472">Membrane</keyword>
<sequence>MASSFITCRPNGYVTTSLSLDHDLDADPAASSGATTVSSALLSPAYNSSHYSPVSLELDPTDVNNGSGIPCCPPPDTKEPALRTIHSQPSTTSVPPPLPPSSWLHHHQKNFRSPYIKTSMQGDVYNFLERPAGLKCFLYHFLVFLMVLVCLIFSVLSTIEQYADFATGTLFWMEIVLVLFFGTEYVVRLWSAGCRSKYAGIKGRLRFIRKPISIIDLIVVIASIIVLGVGSNGQVFATSAIRGIRFLQILRMLHVDRQGGTWRLLGSVVFIHRQELITTLYIGFLGLIFSSYFVYLAEKDAVDEEGKTGFSSYADALWWGVVTVTTIGYGDKIPQTWIGKAIASCFSVFAISFFALPAGILGSGFALKVQQKQRQKHFNRQIPAAACLIQTLWRCYAAEKPGGCAATWKMYVLTPVAVAMVESDNSGPNIRKLNISVIIPPDFNSELRHHFMFYGKEILVDLTLSIFPLDLISLPICYRLSHAQRSAVKVLRRMQYFVARRKFQQARKPYDVRDVIEQYSQGHLNMMVRIKELQRRWRLWSGFIVFLPRKGEDKEYPTIGARLIRLEDKVGTLLALCLCVFCLQVREIN</sequence>
<evidence type="ECO:0000256" key="16">
    <source>
        <dbReference type="ARBA" id="ARBA00022958"/>
    </source>
</evidence>
<evidence type="ECO:0000256" key="9">
    <source>
        <dbReference type="ARBA" id="ARBA00022475"/>
    </source>
</evidence>
<evidence type="ECO:0000256" key="23">
    <source>
        <dbReference type="ARBA" id="ARBA00030121"/>
    </source>
</evidence>
<keyword evidence="20" id="KW-0407">Ion channel</keyword>
<dbReference type="Pfam" id="PF00520">
    <property type="entry name" value="Ion_trans"/>
    <property type="match status" value="1"/>
</dbReference>
<evidence type="ECO:0000256" key="22">
    <source>
        <dbReference type="ARBA" id="ARBA00029687"/>
    </source>
</evidence>
<dbReference type="SUPFAM" id="SSF81324">
    <property type="entry name" value="Voltage-gated potassium channels"/>
    <property type="match status" value="1"/>
</dbReference>
<dbReference type="GO" id="GO:0008076">
    <property type="term" value="C:voltage-gated potassium channel complex"/>
    <property type="evidence" value="ECO:0007669"/>
    <property type="project" value="InterPro"/>
</dbReference>
<dbReference type="PRINTS" id="PR01460">
    <property type="entry name" value="KCNQ1CHANNEL"/>
</dbReference>
<dbReference type="InterPro" id="IPR003937">
    <property type="entry name" value="K_chnl_volt-dep_KCNQ"/>
</dbReference>
<evidence type="ECO:0000256" key="18">
    <source>
        <dbReference type="ARBA" id="ARBA00023065"/>
    </source>
</evidence>
<feature type="transmembrane region" description="Helical" evidence="25">
    <location>
        <begin position="276"/>
        <end position="297"/>
    </location>
</feature>
<name>A0A3Q3VJV2_MOLML</name>
<dbReference type="STRING" id="94237.ENSMMOP00000001226"/>
<keyword evidence="18" id="KW-0406">Ion transport</keyword>
<dbReference type="GO" id="GO:0003008">
    <property type="term" value="P:system process"/>
    <property type="evidence" value="ECO:0007669"/>
    <property type="project" value="UniProtKB-ARBA"/>
</dbReference>
<dbReference type="FunFam" id="1.20.120.350:FF:000017">
    <property type="entry name" value="potassium voltage-gated channel subfamily KQT member 1"/>
    <property type="match status" value="1"/>
</dbReference>
<dbReference type="GO" id="GO:0030659">
    <property type="term" value="C:cytoplasmic vesicle membrane"/>
    <property type="evidence" value="ECO:0007669"/>
    <property type="project" value="UniProtKB-SubCell"/>
</dbReference>
<dbReference type="GO" id="GO:0005249">
    <property type="term" value="F:voltage-gated potassium channel activity"/>
    <property type="evidence" value="ECO:0007669"/>
    <property type="project" value="InterPro"/>
</dbReference>
<dbReference type="InterPro" id="IPR005827">
    <property type="entry name" value="K_chnl_volt-dep_KCQN1"/>
</dbReference>
<reference evidence="28" key="1">
    <citation type="submission" date="2025-08" db="UniProtKB">
        <authorList>
            <consortium name="Ensembl"/>
        </authorList>
    </citation>
    <scope>IDENTIFICATION</scope>
</reference>
<dbReference type="PANTHER" id="PTHR47735:SF13">
    <property type="entry name" value="POTASSIUM VOLTAGE-GATED CHANNEL SUBFAMILY KQT MEMBER 1 ISOFORM X1"/>
    <property type="match status" value="1"/>
</dbReference>
<proteinExistence type="inferred from homology"/>
<evidence type="ECO:0000256" key="7">
    <source>
        <dbReference type="ARBA" id="ARBA00019342"/>
    </source>
</evidence>
<dbReference type="GO" id="GO:0016323">
    <property type="term" value="C:basolateral plasma membrane"/>
    <property type="evidence" value="ECO:0007669"/>
    <property type="project" value="UniProtKB-SubCell"/>
</dbReference>
<feature type="domain" description="Potassium channel voltage dependent KCNQ C-terminal" evidence="27">
    <location>
        <begin position="483"/>
        <end position="536"/>
    </location>
</feature>
<evidence type="ECO:0000256" key="15">
    <source>
        <dbReference type="ARBA" id="ARBA00022882"/>
    </source>
</evidence>
<dbReference type="Ensembl" id="ENSMMOT00000001254.1">
    <property type="protein sequence ID" value="ENSMMOP00000001226.1"/>
    <property type="gene ID" value="ENSMMOG00000001044.1"/>
</dbReference>
<keyword evidence="12" id="KW-0256">Endoplasmic reticulum</keyword>
<feature type="transmembrane region" description="Helical" evidence="25">
    <location>
        <begin position="212"/>
        <end position="230"/>
    </location>
</feature>
<keyword evidence="11 25" id="KW-0812">Transmembrane</keyword>
<feature type="transmembrane region" description="Helical" evidence="25">
    <location>
        <begin position="341"/>
        <end position="367"/>
    </location>
</feature>
<evidence type="ECO:0000313" key="28">
    <source>
        <dbReference type="Ensembl" id="ENSMMOP00000001226.1"/>
    </source>
</evidence>
<evidence type="ECO:0000256" key="25">
    <source>
        <dbReference type="SAM" id="Phobius"/>
    </source>
</evidence>
<keyword evidence="17 25" id="KW-1133">Transmembrane helix</keyword>
<dbReference type="GO" id="GO:0045121">
    <property type="term" value="C:membrane raft"/>
    <property type="evidence" value="ECO:0007669"/>
    <property type="project" value="UniProtKB-SubCell"/>
</dbReference>
<dbReference type="PRINTS" id="PR00169">
    <property type="entry name" value="KCHANNEL"/>
</dbReference>
<evidence type="ECO:0000256" key="12">
    <source>
        <dbReference type="ARBA" id="ARBA00022824"/>
    </source>
</evidence>
<reference evidence="28" key="2">
    <citation type="submission" date="2025-09" db="UniProtKB">
        <authorList>
            <consortium name="Ensembl"/>
        </authorList>
    </citation>
    <scope>IDENTIFICATION</scope>
</reference>
<evidence type="ECO:0000256" key="19">
    <source>
        <dbReference type="ARBA" id="ARBA00023136"/>
    </source>
</evidence>
<keyword evidence="8" id="KW-0813">Transport</keyword>
<dbReference type="Proteomes" id="UP000261620">
    <property type="component" value="Unplaced"/>
</dbReference>
<evidence type="ECO:0000256" key="13">
    <source>
        <dbReference type="ARBA" id="ARBA00022826"/>
    </source>
</evidence>
<evidence type="ECO:0000256" key="3">
    <source>
        <dbReference type="ARBA" id="ARBA00004240"/>
    </source>
</evidence>
<feature type="transmembrane region" description="Helical" evidence="25">
    <location>
        <begin position="137"/>
        <end position="159"/>
    </location>
</feature>
<protein>
    <recommendedName>
        <fullName evidence="7">Potassium voltage-gated channel subfamily KQT member 1</fullName>
    </recommendedName>
    <alternativeName>
        <fullName evidence="22">KQT-like 1</fullName>
    </alternativeName>
    <alternativeName>
        <fullName evidence="23">Voltage-gated potassium channel subunit Kv7.1</fullName>
    </alternativeName>
</protein>
<evidence type="ECO:0000256" key="4">
    <source>
        <dbReference type="ARBA" id="ARBA00004285"/>
    </source>
</evidence>
<comment type="catalytic activity">
    <reaction evidence="24">
        <text>K(+)(in) = K(+)(out)</text>
        <dbReference type="Rhea" id="RHEA:29463"/>
        <dbReference type="ChEBI" id="CHEBI:29103"/>
    </reaction>
</comment>
<dbReference type="AlphaFoldDB" id="A0A3Q3VJV2"/>
<keyword evidence="16" id="KW-0630">Potassium</keyword>
<evidence type="ECO:0000256" key="17">
    <source>
        <dbReference type="ARBA" id="ARBA00022989"/>
    </source>
</evidence>
<evidence type="ECO:0000256" key="21">
    <source>
        <dbReference type="ARBA" id="ARBA00023329"/>
    </source>
</evidence>
<keyword evidence="15" id="KW-0851">Voltage-gated channel</keyword>
<evidence type="ECO:0000256" key="2">
    <source>
        <dbReference type="ARBA" id="ARBA00004187"/>
    </source>
</evidence>
<accession>A0A3Q3VJV2</accession>
<dbReference type="InterPro" id="IPR027359">
    <property type="entry name" value="Volt_channel_dom_sf"/>
</dbReference>
<dbReference type="Pfam" id="PF03520">
    <property type="entry name" value="KCNQ_channel"/>
    <property type="match status" value="1"/>
</dbReference>
<dbReference type="GO" id="GO:0005516">
    <property type="term" value="F:calmodulin binding"/>
    <property type="evidence" value="ECO:0007669"/>
    <property type="project" value="UniProtKB-KW"/>
</dbReference>
<evidence type="ECO:0000256" key="1">
    <source>
        <dbReference type="ARBA" id="ARBA00004156"/>
    </source>
</evidence>
<organism evidence="28 29">
    <name type="scientific">Mola mola</name>
    <name type="common">Ocean sunfish</name>
    <name type="synonym">Tetraodon mola</name>
    <dbReference type="NCBI Taxonomy" id="94237"/>
    <lineage>
        <taxon>Eukaryota</taxon>
        <taxon>Metazoa</taxon>
        <taxon>Chordata</taxon>
        <taxon>Craniata</taxon>
        <taxon>Vertebrata</taxon>
        <taxon>Euteleostomi</taxon>
        <taxon>Actinopterygii</taxon>
        <taxon>Neopterygii</taxon>
        <taxon>Teleostei</taxon>
        <taxon>Neoteleostei</taxon>
        <taxon>Acanthomorphata</taxon>
        <taxon>Eupercaria</taxon>
        <taxon>Tetraodontiformes</taxon>
        <taxon>Molidae</taxon>
        <taxon>Mola</taxon>
    </lineage>
</organism>
<comment type="similarity">
    <text evidence="6">Belongs to the potassium channel family. KQT (TC 1.A.1.15) subfamily. Kv7.1/KCNQ1 sub-subfamily.</text>
</comment>
<feature type="transmembrane region" description="Helical" evidence="25">
    <location>
        <begin position="309"/>
        <end position="329"/>
    </location>
</feature>
<keyword evidence="29" id="KW-1185">Reference proteome</keyword>
<evidence type="ECO:0000256" key="10">
    <source>
        <dbReference type="ARBA" id="ARBA00022538"/>
    </source>
</evidence>
<keyword evidence="10" id="KW-0633">Potassium transport</keyword>
<dbReference type="GO" id="GO:0042391">
    <property type="term" value="P:regulation of membrane potential"/>
    <property type="evidence" value="ECO:0007669"/>
    <property type="project" value="UniProtKB-ARBA"/>
</dbReference>
<dbReference type="Gene3D" id="1.10.287.70">
    <property type="match status" value="1"/>
</dbReference>
<evidence type="ECO:0000259" key="27">
    <source>
        <dbReference type="Pfam" id="PF03520"/>
    </source>
</evidence>
<feature type="domain" description="Ion transport" evidence="26">
    <location>
        <begin position="138"/>
        <end position="372"/>
    </location>
</feature>
<dbReference type="InterPro" id="IPR005821">
    <property type="entry name" value="Ion_trans_dom"/>
</dbReference>
<evidence type="ECO:0000256" key="8">
    <source>
        <dbReference type="ARBA" id="ARBA00022448"/>
    </source>
</evidence>
<dbReference type="Gene3D" id="6.10.140.1910">
    <property type="match status" value="2"/>
</dbReference>
<feature type="transmembrane region" description="Helical" evidence="25">
    <location>
        <begin position="171"/>
        <end position="191"/>
    </location>
</feature>
<keyword evidence="14" id="KW-0112">Calmodulin-binding</keyword>
<evidence type="ECO:0000256" key="14">
    <source>
        <dbReference type="ARBA" id="ARBA00022860"/>
    </source>
</evidence>
<evidence type="ECO:0000259" key="26">
    <source>
        <dbReference type="Pfam" id="PF00520"/>
    </source>
</evidence>
<evidence type="ECO:0000256" key="24">
    <source>
        <dbReference type="ARBA" id="ARBA00034430"/>
    </source>
</evidence>
<evidence type="ECO:0000256" key="6">
    <source>
        <dbReference type="ARBA" id="ARBA00009499"/>
    </source>
</evidence>
<dbReference type="GO" id="GO:0005783">
    <property type="term" value="C:endoplasmic reticulum"/>
    <property type="evidence" value="ECO:0007669"/>
    <property type="project" value="UniProtKB-SubCell"/>
</dbReference>
<dbReference type="PANTHER" id="PTHR47735">
    <property type="entry name" value="POTASSIUM VOLTAGE-GATED CHANNEL SUBFAMILY KQT MEMBER 4"/>
    <property type="match status" value="1"/>
</dbReference>
<dbReference type="InterPro" id="IPR013821">
    <property type="entry name" value="K_chnl_volt-dep_KCNQ_C"/>
</dbReference>
<dbReference type="PRINTS" id="PR01459">
    <property type="entry name" value="KCNQCHANNEL"/>
</dbReference>
<dbReference type="GO" id="GO:0051049">
    <property type="term" value="P:regulation of transport"/>
    <property type="evidence" value="ECO:0007669"/>
    <property type="project" value="UniProtKB-ARBA"/>
</dbReference>
<dbReference type="Gene3D" id="1.20.120.350">
    <property type="entry name" value="Voltage-gated potassium channels. Chain C"/>
    <property type="match status" value="1"/>
</dbReference>
<comment type="subcellular location">
    <subcellularLocation>
        <location evidence="2">Basolateral cell membrane</location>
    </subcellularLocation>
    <subcellularLocation>
        <location evidence="5">Cell membrane</location>
        <topology evidence="5">Multi-pass membrane protein</topology>
    </subcellularLocation>
    <subcellularLocation>
        <location evidence="1">Cytoplasmic vesicle membrane</location>
    </subcellularLocation>
    <subcellularLocation>
        <location evidence="3">Endoplasmic reticulum</location>
    </subcellularLocation>
    <subcellularLocation>
        <location evidence="4">Membrane raft</location>
    </subcellularLocation>
</comment>
<dbReference type="OMA" id="HFTVFMV"/>